<dbReference type="InParanoid" id="H2Z0S3"/>
<name>H2Z0S3_CIOSA</name>
<evidence type="ECO:0000313" key="2">
    <source>
        <dbReference type="Proteomes" id="UP000007875"/>
    </source>
</evidence>
<dbReference type="Ensembl" id="ENSCSAVT00000011316.1">
    <property type="protein sequence ID" value="ENSCSAVP00000011185.1"/>
    <property type="gene ID" value="ENSCSAVG00000006540.1"/>
</dbReference>
<reference evidence="2" key="1">
    <citation type="submission" date="2003-08" db="EMBL/GenBank/DDBJ databases">
        <authorList>
            <person name="Birren B."/>
            <person name="Nusbaum C."/>
            <person name="Abebe A."/>
            <person name="Abouelleil A."/>
            <person name="Adekoya E."/>
            <person name="Ait-zahra M."/>
            <person name="Allen N."/>
            <person name="Allen T."/>
            <person name="An P."/>
            <person name="Anderson M."/>
            <person name="Anderson S."/>
            <person name="Arachchi H."/>
            <person name="Armbruster J."/>
            <person name="Bachantsang P."/>
            <person name="Baldwin J."/>
            <person name="Barry A."/>
            <person name="Bayul T."/>
            <person name="Blitshsteyn B."/>
            <person name="Bloom T."/>
            <person name="Blye J."/>
            <person name="Boguslavskiy L."/>
            <person name="Borowsky M."/>
            <person name="Boukhgalter B."/>
            <person name="Brunache A."/>
            <person name="Butler J."/>
            <person name="Calixte N."/>
            <person name="Calvo S."/>
            <person name="Camarata J."/>
            <person name="Campo K."/>
            <person name="Chang J."/>
            <person name="Cheshatsang Y."/>
            <person name="Citroen M."/>
            <person name="Collymore A."/>
            <person name="Considine T."/>
            <person name="Cook A."/>
            <person name="Cooke P."/>
            <person name="Corum B."/>
            <person name="Cuomo C."/>
            <person name="David R."/>
            <person name="Dawoe T."/>
            <person name="Degray S."/>
            <person name="Dodge S."/>
            <person name="Dooley K."/>
            <person name="Dorje P."/>
            <person name="Dorjee K."/>
            <person name="Dorris L."/>
            <person name="Duffey N."/>
            <person name="Dupes A."/>
            <person name="Elkins T."/>
            <person name="Engels R."/>
            <person name="Erickson J."/>
            <person name="Farina A."/>
            <person name="Faro S."/>
            <person name="Ferreira P."/>
            <person name="Fischer H."/>
            <person name="Fitzgerald M."/>
            <person name="Foley K."/>
            <person name="Gage D."/>
            <person name="Galagan J."/>
            <person name="Gearin G."/>
            <person name="Gnerre S."/>
            <person name="Gnirke A."/>
            <person name="Goyette A."/>
            <person name="Graham J."/>
            <person name="Grandbois E."/>
            <person name="Gyaltsen K."/>
            <person name="Hafez N."/>
            <person name="Hagopian D."/>
            <person name="Hagos B."/>
            <person name="Hall J."/>
            <person name="Hatcher B."/>
            <person name="Heller A."/>
            <person name="Higgins H."/>
            <person name="Honan T."/>
            <person name="Horn A."/>
            <person name="Houde N."/>
            <person name="Hughes L."/>
            <person name="Hulme W."/>
            <person name="Husby E."/>
            <person name="Iliev I."/>
            <person name="Jaffe D."/>
            <person name="Jones C."/>
            <person name="Kamal M."/>
            <person name="Kamat A."/>
            <person name="Kamvysselis M."/>
            <person name="Karlsson E."/>
            <person name="Kells C."/>
            <person name="Kieu A."/>
            <person name="Kisner P."/>
            <person name="Kodira C."/>
            <person name="Kulbokas E."/>
            <person name="Labutti K."/>
            <person name="Lama D."/>
            <person name="Landers T."/>
            <person name="Leger J."/>
            <person name="Levine S."/>
            <person name="Lewis D."/>
            <person name="Lewis T."/>
            <person name="Lindblad-toh K."/>
            <person name="Liu X."/>
            <person name="Lokyitsang T."/>
            <person name="Lokyitsang Y."/>
            <person name="Lucien O."/>
            <person name="Lui A."/>
            <person name="Ma L.J."/>
            <person name="Mabbitt R."/>
            <person name="Macdonald J."/>
            <person name="Maclean C."/>
            <person name="Major J."/>
            <person name="Manning J."/>
            <person name="Marabella R."/>
            <person name="Maru K."/>
            <person name="Matthews C."/>
            <person name="Mauceli E."/>
            <person name="Mccarthy M."/>
            <person name="Mcdonough S."/>
            <person name="Mcghee T."/>
            <person name="Meldrim J."/>
            <person name="Meneus L."/>
            <person name="Mesirov J."/>
            <person name="Mihalev A."/>
            <person name="Mihova T."/>
            <person name="Mikkelsen T."/>
            <person name="Mlenga V."/>
            <person name="Moru K."/>
            <person name="Mozes J."/>
            <person name="Mulrain L."/>
            <person name="Munson G."/>
            <person name="Naylor J."/>
            <person name="Newes C."/>
            <person name="Nguyen C."/>
            <person name="Nguyen N."/>
            <person name="Nguyen T."/>
            <person name="Nicol R."/>
            <person name="Nielsen C."/>
            <person name="Nizzari M."/>
            <person name="Norbu C."/>
            <person name="Norbu N."/>
            <person name="O'donnell P."/>
            <person name="Okoawo O."/>
            <person name="O'leary S."/>
            <person name="Omotosho B."/>
            <person name="O'neill K."/>
            <person name="Osman S."/>
            <person name="Parker S."/>
            <person name="Perrin D."/>
            <person name="Phunkhang P."/>
            <person name="Piqani B."/>
            <person name="Purcell S."/>
            <person name="Rachupka T."/>
            <person name="Ramasamy U."/>
            <person name="Rameau R."/>
            <person name="Ray V."/>
            <person name="Raymond C."/>
            <person name="Retta R."/>
            <person name="Richardson S."/>
            <person name="Rise C."/>
            <person name="Rodriguez J."/>
            <person name="Rogers J."/>
            <person name="Rogov P."/>
            <person name="Rutman M."/>
            <person name="Schupbach R."/>
            <person name="Seaman C."/>
            <person name="Settipalli S."/>
            <person name="Sharpe T."/>
            <person name="Sheridan J."/>
            <person name="Sherpa N."/>
            <person name="Shi J."/>
            <person name="Smirnov S."/>
            <person name="Smith C."/>
            <person name="Sougnez C."/>
            <person name="Spencer B."/>
            <person name="Stalker J."/>
            <person name="Stange-thomann N."/>
            <person name="Stavropoulos S."/>
            <person name="Stetson K."/>
            <person name="Stone C."/>
            <person name="Stone S."/>
            <person name="Stubbs M."/>
            <person name="Talamas J."/>
            <person name="Tchuinga P."/>
            <person name="Tenzing P."/>
            <person name="Tesfaye S."/>
            <person name="Theodore J."/>
            <person name="Thoulutsang Y."/>
            <person name="Topham K."/>
            <person name="Towey S."/>
            <person name="Tsamla T."/>
            <person name="Tsomo N."/>
            <person name="Vallee D."/>
            <person name="Vassiliev H."/>
            <person name="Venkataraman V."/>
            <person name="Vinson J."/>
            <person name="Vo A."/>
            <person name="Wade C."/>
            <person name="Wang S."/>
            <person name="Wangchuk T."/>
            <person name="Wangdi T."/>
            <person name="Whittaker C."/>
            <person name="Wilkinson J."/>
            <person name="Wu Y."/>
            <person name="Wyman D."/>
            <person name="Yadav S."/>
            <person name="Yang S."/>
            <person name="Yang X."/>
            <person name="Yeager S."/>
            <person name="Yee E."/>
            <person name="Young G."/>
            <person name="Zainoun J."/>
            <person name="Zembeck L."/>
            <person name="Zimmer A."/>
            <person name="Zody M."/>
            <person name="Lander E."/>
        </authorList>
    </citation>
    <scope>NUCLEOTIDE SEQUENCE [LARGE SCALE GENOMIC DNA]</scope>
</reference>
<dbReference type="AlphaFoldDB" id="H2Z0S3"/>
<dbReference type="Proteomes" id="UP000007875">
    <property type="component" value="Unassembled WGS sequence"/>
</dbReference>
<proteinExistence type="predicted"/>
<keyword evidence="2" id="KW-1185">Reference proteome</keyword>
<organism evidence="1 2">
    <name type="scientific">Ciona savignyi</name>
    <name type="common">Pacific transparent sea squirt</name>
    <dbReference type="NCBI Taxonomy" id="51511"/>
    <lineage>
        <taxon>Eukaryota</taxon>
        <taxon>Metazoa</taxon>
        <taxon>Chordata</taxon>
        <taxon>Tunicata</taxon>
        <taxon>Ascidiacea</taxon>
        <taxon>Phlebobranchia</taxon>
        <taxon>Cionidae</taxon>
        <taxon>Ciona</taxon>
    </lineage>
</organism>
<reference evidence="1" key="3">
    <citation type="submission" date="2025-09" db="UniProtKB">
        <authorList>
            <consortium name="Ensembl"/>
        </authorList>
    </citation>
    <scope>IDENTIFICATION</scope>
</reference>
<reference evidence="1" key="2">
    <citation type="submission" date="2025-08" db="UniProtKB">
        <authorList>
            <consortium name="Ensembl"/>
        </authorList>
    </citation>
    <scope>IDENTIFICATION</scope>
</reference>
<dbReference type="HOGENOM" id="CLU_2043315_0_0_1"/>
<sequence>FSAENNITTVPNLINEGKARRTKGPEDLCDDKLCTNIERDKKITFIAPPYPTTTTFPWTTTMSLTSTPLPEIPCVKEIDIQLEEDDEVTIRVPTDGSGALFPNIILYTVSYLLSVAITSLL</sequence>
<protein>
    <submittedName>
        <fullName evidence="1">Uncharacterized protein</fullName>
    </submittedName>
</protein>
<evidence type="ECO:0000313" key="1">
    <source>
        <dbReference type="Ensembl" id="ENSCSAVP00000011185.1"/>
    </source>
</evidence>
<accession>H2Z0S3</accession>